<gene>
    <name evidence="2" type="ORF">M9458_045288</name>
</gene>
<protein>
    <submittedName>
        <fullName evidence="2">Uncharacterized protein</fullName>
    </submittedName>
</protein>
<evidence type="ECO:0000313" key="3">
    <source>
        <dbReference type="Proteomes" id="UP001529510"/>
    </source>
</evidence>
<evidence type="ECO:0000256" key="1">
    <source>
        <dbReference type="SAM" id="MobiDB-lite"/>
    </source>
</evidence>
<dbReference type="Proteomes" id="UP001529510">
    <property type="component" value="Unassembled WGS sequence"/>
</dbReference>
<accession>A0ABD0NIF2</accession>
<dbReference type="AlphaFoldDB" id="A0ABD0NIF2"/>
<keyword evidence="3" id="KW-1185">Reference proteome</keyword>
<comment type="caution">
    <text evidence="2">The sequence shown here is derived from an EMBL/GenBank/DDBJ whole genome shotgun (WGS) entry which is preliminary data.</text>
</comment>
<proteinExistence type="predicted"/>
<feature type="region of interest" description="Disordered" evidence="1">
    <location>
        <begin position="96"/>
        <end position="127"/>
    </location>
</feature>
<evidence type="ECO:0000313" key="2">
    <source>
        <dbReference type="EMBL" id="KAL0161563.1"/>
    </source>
</evidence>
<feature type="compositionally biased region" description="Basic and acidic residues" evidence="1">
    <location>
        <begin position="96"/>
        <end position="112"/>
    </location>
</feature>
<reference evidence="2 3" key="1">
    <citation type="submission" date="2024-05" db="EMBL/GenBank/DDBJ databases">
        <title>Genome sequencing and assembly of Indian major carp, Cirrhinus mrigala (Hamilton, 1822).</title>
        <authorList>
            <person name="Mohindra V."/>
            <person name="Chowdhury L.M."/>
            <person name="Lal K."/>
            <person name="Jena J.K."/>
        </authorList>
    </citation>
    <scope>NUCLEOTIDE SEQUENCE [LARGE SCALE GENOMIC DNA]</scope>
    <source>
        <strain evidence="2">CM1030</strain>
        <tissue evidence="2">Blood</tissue>
    </source>
</reference>
<organism evidence="2 3">
    <name type="scientific">Cirrhinus mrigala</name>
    <name type="common">Mrigala</name>
    <dbReference type="NCBI Taxonomy" id="683832"/>
    <lineage>
        <taxon>Eukaryota</taxon>
        <taxon>Metazoa</taxon>
        <taxon>Chordata</taxon>
        <taxon>Craniata</taxon>
        <taxon>Vertebrata</taxon>
        <taxon>Euteleostomi</taxon>
        <taxon>Actinopterygii</taxon>
        <taxon>Neopterygii</taxon>
        <taxon>Teleostei</taxon>
        <taxon>Ostariophysi</taxon>
        <taxon>Cypriniformes</taxon>
        <taxon>Cyprinidae</taxon>
        <taxon>Labeoninae</taxon>
        <taxon>Labeonini</taxon>
        <taxon>Cirrhinus</taxon>
    </lineage>
</organism>
<sequence length="127" mass="14447">MFPSSPSRCFPSQQVFIAQTVLSHSELDIRHLLLWLRFATGNQVLDPWVYILFRRAILKRLAPRMDWSRGSIITLYPTLSTSFRKLTRASLGGTVDRLDHVRPSPAKERQEDTPLPVQDATATPSSN</sequence>
<dbReference type="EMBL" id="JAMKFB020000022">
    <property type="protein sequence ID" value="KAL0161563.1"/>
    <property type="molecule type" value="Genomic_DNA"/>
</dbReference>
<name>A0ABD0NIF2_CIRMR</name>